<dbReference type="InterPro" id="IPR001789">
    <property type="entry name" value="Sig_transdc_resp-reg_receiver"/>
</dbReference>
<evidence type="ECO:0000259" key="3">
    <source>
        <dbReference type="PROSITE" id="PS50110"/>
    </source>
</evidence>
<proteinExistence type="predicted"/>
<dbReference type="EMBL" id="JAQNDO010000001">
    <property type="protein sequence ID" value="MDC0742095.1"/>
    <property type="molecule type" value="Genomic_DNA"/>
</dbReference>
<dbReference type="Gene3D" id="3.40.50.2300">
    <property type="match status" value="1"/>
</dbReference>
<name>A0ABT5EJS6_9BACT</name>
<dbReference type="InterPro" id="IPR011006">
    <property type="entry name" value="CheY-like_superfamily"/>
</dbReference>
<sequence>MSDILLVEDNEMNREMLSRRLVRRGFSVRLAEDGGTSLRRVAEALPDLILMDMTLPDIDGLEVIRKLKEDARTRDVPIVVLTARAMPEDRARAFAAGADEYDVKPVDIDRLLEKMRTLLARRAS</sequence>
<organism evidence="4 5">
    <name type="scientific">Polyangium mundeleinium</name>
    <dbReference type="NCBI Taxonomy" id="2995306"/>
    <lineage>
        <taxon>Bacteria</taxon>
        <taxon>Pseudomonadati</taxon>
        <taxon>Myxococcota</taxon>
        <taxon>Polyangia</taxon>
        <taxon>Polyangiales</taxon>
        <taxon>Polyangiaceae</taxon>
        <taxon>Polyangium</taxon>
    </lineage>
</organism>
<dbReference type="PANTHER" id="PTHR44591">
    <property type="entry name" value="STRESS RESPONSE REGULATOR PROTEIN 1"/>
    <property type="match status" value="1"/>
</dbReference>
<accession>A0ABT5EJS6</accession>
<gene>
    <name evidence="4" type="ORF">POL67_12105</name>
</gene>
<comment type="caution">
    <text evidence="4">The sequence shown here is derived from an EMBL/GenBank/DDBJ whole genome shotgun (WGS) entry which is preliminary data.</text>
</comment>
<evidence type="ECO:0000313" key="4">
    <source>
        <dbReference type="EMBL" id="MDC0742095.1"/>
    </source>
</evidence>
<feature type="domain" description="Response regulatory" evidence="3">
    <location>
        <begin position="3"/>
        <end position="119"/>
    </location>
</feature>
<evidence type="ECO:0000256" key="2">
    <source>
        <dbReference type="PROSITE-ProRule" id="PRU00169"/>
    </source>
</evidence>
<dbReference type="SUPFAM" id="SSF52172">
    <property type="entry name" value="CheY-like"/>
    <property type="match status" value="1"/>
</dbReference>
<feature type="modified residue" description="4-aspartylphosphate" evidence="2">
    <location>
        <position position="52"/>
    </location>
</feature>
<dbReference type="PANTHER" id="PTHR44591:SF23">
    <property type="entry name" value="CHEY SUBFAMILY"/>
    <property type="match status" value="1"/>
</dbReference>
<dbReference type="InterPro" id="IPR050595">
    <property type="entry name" value="Bact_response_regulator"/>
</dbReference>
<evidence type="ECO:0000313" key="5">
    <source>
        <dbReference type="Proteomes" id="UP001221411"/>
    </source>
</evidence>
<dbReference type="PROSITE" id="PS50110">
    <property type="entry name" value="RESPONSE_REGULATORY"/>
    <property type="match status" value="1"/>
</dbReference>
<dbReference type="Proteomes" id="UP001221411">
    <property type="component" value="Unassembled WGS sequence"/>
</dbReference>
<keyword evidence="5" id="KW-1185">Reference proteome</keyword>
<evidence type="ECO:0000256" key="1">
    <source>
        <dbReference type="ARBA" id="ARBA00022553"/>
    </source>
</evidence>
<dbReference type="SMART" id="SM00448">
    <property type="entry name" value="REC"/>
    <property type="match status" value="1"/>
</dbReference>
<dbReference type="RefSeq" id="WP_271917429.1">
    <property type="nucleotide sequence ID" value="NZ_JAQNDO010000001.1"/>
</dbReference>
<keyword evidence="1 2" id="KW-0597">Phosphoprotein</keyword>
<dbReference type="Pfam" id="PF00072">
    <property type="entry name" value="Response_reg"/>
    <property type="match status" value="1"/>
</dbReference>
<reference evidence="4 5" key="1">
    <citation type="submission" date="2022-11" db="EMBL/GenBank/DDBJ databases">
        <title>Minimal conservation of predation-associated metabolite biosynthetic gene clusters underscores biosynthetic potential of Myxococcota including descriptions for ten novel species: Archangium lansinium sp. nov., Myxococcus landrumus sp. nov., Nannocystis bai.</title>
        <authorList>
            <person name="Ahearne A."/>
            <person name="Stevens C."/>
            <person name="Dowd S."/>
        </authorList>
    </citation>
    <scope>NUCLEOTIDE SEQUENCE [LARGE SCALE GENOMIC DNA]</scope>
    <source>
        <strain evidence="4 5">RJM3</strain>
    </source>
</reference>
<protein>
    <submittedName>
        <fullName evidence="4">Response regulator</fullName>
    </submittedName>
</protein>